<dbReference type="PANTHER" id="PTHR12469">
    <property type="entry name" value="PROTEIN EMI5 HOMOLOG, MITOCHONDRIAL"/>
    <property type="match status" value="1"/>
</dbReference>
<name>A0A2G1QJQ8_9HYPH</name>
<protein>
    <recommendedName>
        <fullName evidence="2">FAD assembly factor SdhE</fullName>
    </recommendedName>
</protein>
<dbReference type="InterPro" id="IPR005631">
    <property type="entry name" value="SDH"/>
</dbReference>
<accession>A0A2G1QJQ8</accession>
<keyword evidence="5" id="KW-1185">Reference proteome</keyword>
<organism evidence="4 5">
    <name type="scientific">Zhengella mangrovi</name>
    <dbReference type="NCBI Taxonomy" id="1982044"/>
    <lineage>
        <taxon>Bacteria</taxon>
        <taxon>Pseudomonadati</taxon>
        <taxon>Pseudomonadota</taxon>
        <taxon>Alphaproteobacteria</taxon>
        <taxon>Hyphomicrobiales</taxon>
        <taxon>Notoacmeibacteraceae</taxon>
        <taxon>Zhengella</taxon>
    </lineage>
</organism>
<gene>
    <name evidence="4" type="ORF">CSC94_16890</name>
</gene>
<evidence type="ECO:0000313" key="4">
    <source>
        <dbReference type="EMBL" id="PHP65765.1"/>
    </source>
</evidence>
<dbReference type="InterPro" id="IPR036714">
    <property type="entry name" value="SDH_sf"/>
</dbReference>
<sequence>MTGTTHTSADLDTRRRRIMFRAWHRGMREMDLVFGGFCDAMIRDLNDVELDELETLMAENDQDLFKWIMGERPVPAEHDTAIYRRILAHRDQMTF</sequence>
<comment type="similarity">
    <text evidence="1">Belongs to the SdhE FAD assembly factor family.</text>
</comment>
<proteinExistence type="inferred from homology"/>
<dbReference type="Gene3D" id="1.10.150.250">
    <property type="entry name" value="Flavinator of succinate dehydrogenase"/>
    <property type="match status" value="1"/>
</dbReference>
<comment type="caution">
    <text evidence="4">The sequence shown here is derived from an EMBL/GenBank/DDBJ whole genome shotgun (WGS) entry which is preliminary data.</text>
</comment>
<dbReference type="Pfam" id="PF03937">
    <property type="entry name" value="Sdh5"/>
    <property type="match status" value="1"/>
</dbReference>
<dbReference type="RefSeq" id="WP_099307552.1">
    <property type="nucleotide sequence ID" value="NZ_PDVP01000012.1"/>
</dbReference>
<evidence type="ECO:0000256" key="1">
    <source>
        <dbReference type="ARBA" id="ARBA00008571"/>
    </source>
</evidence>
<dbReference type="EMBL" id="PDVP01000012">
    <property type="protein sequence ID" value="PHP65765.1"/>
    <property type="molecule type" value="Genomic_DNA"/>
</dbReference>
<dbReference type="GO" id="GO:0006099">
    <property type="term" value="P:tricarboxylic acid cycle"/>
    <property type="evidence" value="ECO:0007669"/>
    <property type="project" value="TreeGrafter"/>
</dbReference>
<reference evidence="4 5" key="1">
    <citation type="submission" date="2017-10" db="EMBL/GenBank/DDBJ databases">
        <title>Sedimentibacterium mangrovi gen. nov., sp. nov., a novel member of family Phyllobacteriacea isolated from mangrove sediment.</title>
        <authorList>
            <person name="Liao H."/>
            <person name="Tian Y."/>
        </authorList>
    </citation>
    <scope>NUCLEOTIDE SEQUENCE [LARGE SCALE GENOMIC DNA]</scope>
    <source>
        <strain evidence="4 5">X9-2-2</strain>
    </source>
</reference>
<evidence type="ECO:0000256" key="3">
    <source>
        <dbReference type="ARBA" id="ARBA00023186"/>
    </source>
</evidence>
<dbReference type="PANTHER" id="PTHR12469:SF2">
    <property type="entry name" value="SUCCINATE DEHYDROGENASE ASSEMBLY FACTOR 2, MITOCHONDRIAL"/>
    <property type="match status" value="1"/>
</dbReference>
<dbReference type="OrthoDB" id="9807264at2"/>
<dbReference type="Proteomes" id="UP000221168">
    <property type="component" value="Unassembled WGS sequence"/>
</dbReference>
<dbReference type="SUPFAM" id="SSF109910">
    <property type="entry name" value="YgfY-like"/>
    <property type="match status" value="1"/>
</dbReference>
<evidence type="ECO:0000313" key="5">
    <source>
        <dbReference type="Proteomes" id="UP000221168"/>
    </source>
</evidence>
<keyword evidence="3" id="KW-0143">Chaperone</keyword>
<dbReference type="AlphaFoldDB" id="A0A2G1QJQ8"/>
<evidence type="ECO:0000256" key="2">
    <source>
        <dbReference type="ARBA" id="ARBA00019418"/>
    </source>
</evidence>